<evidence type="ECO:0000259" key="7">
    <source>
        <dbReference type="PROSITE" id="PS50106"/>
    </source>
</evidence>
<dbReference type="PROSITE" id="PS50106">
    <property type="entry name" value="PDZ"/>
    <property type="match status" value="1"/>
</dbReference>
<dbReference type="GO" id="GO:0030288">
    <property type="term" value="C:outer membrane-bounded periplasmic space"/>
    <property type="evidence" value="ECO:0007669"/>
    <property type="project" value="TreeGrafter"/>
</dbReference>
<dbReference type="SUPFAM" id="SSF52096">
    <property type="entry name" value="ClpP/crotonase"/>
    <property type="match status" value="1"/>
</dbReference>
<dbReference type="AlphaFoldDB" id="A0A2S7IFG0"/>
<dbReference type="GO" id="GO:0008236">
    <property type="term" value="F:serine-type peptidase activity"/>
    <property type="evidence" value="ECO:0007669"/>
    <property type="project" value="UniProtKB-KW"/>
</dbReference>
<evidence type="ECO:0000256" key="1">
    <source>
        <dbReference type="ARBA" id="ARBA00009179"/>
    </source>
</evidence>
<dbReference type="InterPro" id="IPR041489">
    <property type="entry name" value="PDZ_6"/>
</dbReference>
<keyword evidence="4 5" id="KW-0720">Serine protease</keyword>
<name>A0A2S7IFG0_9BACT</name>
<dbReference type="CDD" id="cd07560">
    <property type="entry name" value="Peptidase_S41_CPP"/>
    <property type="match status" value="1"/>
</dbReference>
<dbReference type="GO" id="GO:0007165">
    <property type="term" value="P:signal transduction"/>
    <property type="evidence" value="ECO:0007669"/>
    <property type="project" value="TreeGrafter"/>
</dbReference>
<organism evidence="8 9">
    <name type="scientific">Siphonobacter curvatus</name>
    <dbReference type="NCBI Taxonomy" id="2094562"/>
    <lineage>
        <taxon>Bacteria</taxon>
        <taxon>Pseudomonadati</taxon>
        <taxon>Bacteroidota</taxon>
        <taxon>Cytophagia</taxon>
        <taxon>Cytophagales</taxon>
        <taxon>Cytophagaceae</taxon>
        <taxon>Siphonobacter</taxon>
    </lineage>
</organism>
<proteinExistence type="inferred from homology"/>
<dbReference type="InterPro" id="IPR036034">
    <property type="entry name" value="PDZ_sf"/>
</dbReference>
<dbReference type="InterPro" id="IPR005151">
    <property type="entry name" value="Tail-specific_protease"/>
</dbReference>
<evidence type="ECO:0000256" key="4">
    <source>
        <dbReference type="ARBA" id="ARBA00022825"/>
    </source>
</evidence>
<dbReference type="OrthoDB" id="9812068at2"/>
<protein>
    <submittedName>
        <fullName evidence="8">Peptidase S41</fullName>
    </submittedName>
</protein>
<dbReference type="PANTHER" id="PTHR32060:SF30">
    <property type="entry name" value="CARBOXY-TERMINAL PROCESSING PROTEASE CTPA"/>
    <property type="match status" value="1"/>
</dbReference>
<dbReference type="Gene3D" id="3.90.226.10">
    <property type="entry name" value="2-enoyl-CoA Hydratase, Chain A, domain 1"/>
    <property type="match status" value="1"/>
</dbReference>
<evidence type="ECO:0000313" key="9">
    <source>
        <dbReference type="Proteomes" id="UP000239590"/>
    </source>
</evidence>
<feature type="domain" description="PDZ" evidence="7">
    <location>
        <begin position="97"/>
        <end position="155"/>
    </location>
</feature>
<dbReference type="SUPFAM" id="SSF50156">
    <property type="entry name" value="PDZ domain-like"/>
    <property type="match status" value="1"/>
</dbReference>
<evidence type="ECO:0000256" key="3">
    <source>
        <dbReference type="ARBA" id="ARBA00022801"/>
    </source>
</evidence>
<dbReference type="RefSeq" id="WP_104715902.1">
    <property type="nucleotide sequence ID" value="NZ_PTRA01000008.1"/>
</dbReference>
<dbReference type="Pfam" id="PF03572">
    <property type="entry name" value="Peptidase_S41"/>
    <property type="match status" value="1"/>
</dbReference>
<dbReference type="EMBL" id="PTRA01000008">
    <property type="protein sequence ID" value="PQA53736.1"/>
    <property type="molecule type" value="Genomic_DNA"/>
</dbReference>
<accession>A0A2S7IFG0</accession>
<comment type="similarity">
    <text evidence="1 5">Belongs to the peptidase S41A family.</text>
</comment>
<reference evidence="9" key="1">
    <citation type="submission" date="2018-02" db="EMBL/GenBank/DDBJ databases">
        <title>Genome sequencing of Solimonas sp. HR-BB.</title>
        <authorList>
            <person name="Lee Y."/>
            <person name="Jeon C.O."/>
        </authorList>
    </citation>
    <scope>NUCLEOTIDE SEQUENCE [LARGE SCALE GENOMIC DNA]</scope>
    <source>
        <strain evidence="9">HR-U</strain>
    </source>
</reference>
<dbReference type="GO" id="GO:0004175">
    <property type="term" value="F:endopeptidase activity"/>
    <property type="evidence" value="ECO:0007669"/>
    <property type="project" value="TreeGrafter"/>
</dbReference>
<evidence type="ECO:0000256" key="6">
    <source>
        <dbReference type="SAM" id="Phobius"/>
    </source>
</evidence>
<keyword evidence="2 5" id="KW-0645">Protease</keyword>
<dbReference type="Gene3D" id="2.30.42.10">
    <property type="match status" value="1"/>
</dbReference>
<dbReference type="InterPro" id="IPR029045">
    <property type="entry name" value="ClpP/crotonase-like_dom_sf"/>
</dbReference>
<dbReference type="Pfam" id="PF17820">
    <property type="entry name" value="PDZ_6"/>
    <property type="match status" value="1"/>
</dbReference>
<dbReference type="Proteomes" id="UP000239590">
    <property type="component" value="Unassembled WGS sequence"/>
</dbReference>
<gene>
    <name evidence="8" type="ORF">C5O19_23975</name>
</gene>
<dbReference type="PANTHER" id="PTHR32060">
    <property type="entry name" value="TAIL-SPECIFIC PROTEASE"/>
    <property type="match status" value="1"/>
</dbReference>
<comment type="caution">
    <text evidence="8">The sequence shown here is derived from an EMBL/GenBank/DDBJ whole genome shotgun (WGS) entry which is preliminary data.</text>
</comment>
<dbReference type="SMART" id="SM00228">
    <property type="entry name" value="PDZ"/>
    <property type="match status" value="1"/>
</dbReference>
<evidence type="ECO:0000313" key="8">
    <source>
        <dbReference type="EMBL" id="PQA53736.1"/>
    </source>
</evidence>
<dbReference type="SMART" id="SM00245">
    <property type="entry name" value="TSPc"/>
    <property type="match status" value="1"/>
</dbReference>
<keyword evidence="6" id="KW-0472">Membrane</keyword>
<dbReference type="GO" id="GO:0006508">
    <property type="term" value="P:proteolysis"/>
    <property type="evidence" value="ECO:0007669"/>
    <property type="project" value="UniProtKB-KW"/>
</dbReference>
<keyword evidence="6" id="KW-0812">Transmembrane</keyword>
<keyword evidence="9" id="KW-1185">Reference proteome</keyword>
<evidence type="ECO:0000256" key="5">
    <source>
        <dbReference type="RuleBase" id="RU004404"/>
    </source>
</evidence>
<dbReference type="InterPro" id="IPR001478">
    <property type="entry name" value="PDZ"/>
</dbReference>
<dbReference type="CDD" id="cd06782">
    <property type="entry name" value="cpPDZ_CPP-like"/>
    <property type="match status" value="1"/>
</dbReference>
<keyword evidence="3 5" id="KW-0378">Hydrolase</keyword>
<keyword evidence="6" id="KW-1133">Transmembrane helix</keyword>
<feature type="transmembrane region" description="Helical" evidence="6">
    <location>
        <begin position="20"/>
        <end position="39"/>
    </location>
</feature>
<dbReference type="NCBIfam" id="TIGR00225">
    <property type="entry name" value="prc"/>
    <property type="match status" value="1"/>
</dbReference>
<dbReference type="Gene3D" id="3.30.750.44">
    <property type="match status" value="1"/>
</dbReference>
<dbReference type="InterPro" id="IPR004447">
    <property type="entry name" value="Peptidase_S41A"/>
</dbReference>
<sequence length="550" mass="60913">MENHSDKNIRNSTSMIRLPMLLAATLAGGILIGATFFGGRTRYSGDLVRNLNKFREVLTWIDNAYVDSVNTDTLVDYSLEKMMTHLDPHSVYIPKKEVAAAKAQLESGFDGIGVEFNIFNDTVFVINAIPGGPAATAGMRSGDRLIRADGTPLTGKKVDNQLIFSKLRGPGGSAVKLDIQRRGEKNLLNFNVTRGRIPSYSVSASYLIDGNTGYIKIDRFAESTYNEFRSQLASLKKQGMSRLVLDLRGNGGGFKDRATDIVDELMGGNKLIVKTDGKGTQFDDETYARKEGLFEKGAVVLLIDENSASASEIVAGALQDHDRALLVGRRTFGKGLVQTPVDLSDGSQIRITVSRYYTPSGRCIQKPYTIYDSDDRYKDGELFVADSIKFDKKQAFKTDNGRAVYGGGGIIPDIFVSVDTSYRTKYLYQLAARNVIAEYAFRYALDNRAKLSEQTFKDYLQKFTVSDAMINEVAAMAAASGIKRNEADLSRSKRYMQDQIKALVASYIWEKRSSTAGLRNELYQVLNANDPLYKKALVYFPQADQMAAKQ</sequence>
<evidence type="ECO:0000256" key="2">
    <source>
        <dbReference type="ARBA" id="ARBA00022670"/>
    </source>
</evidence>